<dbReference type="KEGG" id="ssl:SS1G_00747"/>
<name>A7E622_SCLS1</name>
<dbReference type="Proteomes" id="UP000001312">
    <property type="component" value="Unassembled WGS sequence"/>
</dbReference>
<dbReference type="GeneID" id="5494293"/>
<proteinExistence type="predicted"/>
<protein>
    <submittedName>
        <fullName evidence="1">Uncharacterized protein</fullName>
    </submittedName>
</protein>
<evidence type="ECO:0000313" key="2">
    <source>
        <dbReference type="Proteomes" id="UP000001312"/>
    </source>
</evidence>
<reference evidence="2" key="1">
    <citation type="journal article" date="2011" name="PLoS Genet.">
        <title>Genomic analysis of the necrotrophic fungal pathogens Sclerotinia sclerotiorum and Botrytis cinerea.</title>
        <authorList>
            <person name="Amselem J."/>
            <person name="Cuomo C.A."/>
            <person name="van Kan J.A."/>
            <person name="Viaud M."/>
            <person name="Benito E.P."/>
            <person name="Couloux A."/>
            <person name="Coutinho P.M."/>
            <person name="de Vries R.P."/>
            <person name="Dyer P.S."/>
            <person name="Fillinger S."/>
            <person name="Fournier E."/>
            <person name="Gout L."/>
            <person name="Hahn M."/>
            <person name="Kohn L."/>
            <person name="Lapalu N."/>
            <person name="Plummer K.M."/>
            <person name="Pradier J.M."/>
            <person name="Quevillon E."/>
            <person name="Sharon A."/>
            <person name="Simon A."/>
            <person name="ten Have A."/>
            <person name="Tudzynski B."/>
            <person name="Tudzynski P."/>
            <person name="Wincker P."/>
            <person name="Andrew M."/>
            <person name="Anthouard V."/>
            <person name="Beever R.E."/>
            <person name="Beffa R."/>
            <person name="Benoit I."/>
            <person name="Bouzid O."/>
            <person name="Brault B."/>
            <person name="Chen Z."/>
            <person name="Choquer M."/>
            <person name="Collemare J."/>
            <person name="Cotton P."/>
            <person name="Danchin E.G."/>
            <person name="Da Silva C."/>
            <person name="Gautier A."/>
            <person name="Giraud C."/>
            <person name="Giraud T."/>
            <person name="Gonzalez C."/>
            <person name="Grossetete S."/>
            <person name="Guldener U."/>
            <person name="Henrissat B."/>
            <person name="Howlett B.J."/>
            <person name="Kodira C."/>
            <person name="Kretschmer M."/>
            <person name="Lappartient A."/>
            <person name="Leroch M."/>
            <person name="Levis C."/>
            <person name="Mauceli E."/>
            <person name="Neuveglise C."/>
            <person name="Oeser B."/>
            <person name="Pearson M."/>
            <person name="Poulain J."/>
            <person name="Poussereau N."/>
            <person name="Quesneville H."/>
            <person name="Rascle C."/>
            <person name="Schumacher J."/>
            <person name="Segurens B."/>
            <person name="Sexton A."/>
            <person name="Silva E."/>
            <person name="Sirven C."/>
            <person name="Soanes D.M."/>
            <person name="Talbot N.J."/>
            <person name="Templeton M."/>
            <person name="Yandava C."/>
            <person name="Yarden O."/>
            <person name="Zeng Q."/>
            <person name="Rollins J.A."/>
            <person name="Lebrun M.H."/>
            <person name="Dickman M."/>
        </authorList>
    </citation>
    <scope>NUCLEOTIDE SEQUENCE [LARGE SCALE GENOMIC DNA]</scope>
    <source>
        <strain evidence="2">ATCC 18683 / 1980 / Ss-1</strain>
    </source>
</reference>
<sequence>MAQPKVNLNTDRNAGARSRIIHTDVAWKTSTKTIEVALFTYRAARFPLRNFSGRLINYQWYDIMSESTYPDNLVKRPVEVASPEGITVNMSLVLE</sequence>
<dbReference type="RefSeq" id="XP_001598658.1">
    <property type="nucleotide sequence ID" value="XM_001598608.1"/>
</dbReference>
<dbReference type="HOGENOM" id="CLU_2374058_0_0_1"/>
<dbReference type="EMBL" id="CH476621">
    <property type="protein sequence ID" value="EDN91344.1"/>
    <property type="molecule type" value="Genomic_DNA"/>
</dbReference>
<keyword evidence="2" id="KW-1185">Reference proteome</keyword>
<organism evidence="1 2">
    <name type="scientific">Sclerotinia sclerotiorum (strain ATCC 18683 / 1980 / Ss-1)</name>
    <name type="common">White mold</name>
    <name type="synonym">Whetzelinia sclerotiorum</name>
    <dbReference type="NCBI Taxonomy" id="665079"/>
    <lineage>
        <taxon>Eukaryota</taxon>
        <taxon>Fungi</taxon>
        <taxon>Dikarya</taxon>
        <taxon>Ascomycota</taxon>
        <taxon>Pezizomycotina</taxon>
        <taxon>Leotiomycetes</taxon>
        <taxon>Helotiales</taxon>
        <taxon>Sclerotiniaceae</taxon>
        <taxon>Sclerotinia</taxon>
    </lineage>
</organism>
<dbReference type="InParanoid" id="A7E622"/>
<gene>
    <name evidence="1" type="ORF">SS1G_00747</name>
</gene>
<accession>A7E622</accession>
<dbReference type="AlphaFoldDB" id="A7E622"/>
<evidence type="ECO:0000313" key="1">
    <source>
        <dbReference type="EMBL" id="EDN91344.1"/>
    </source>
</evidence>